<organism evidence="2 3">
    <name type="scientific">Singulisphaera acidiphila (strain ATCC BAA-1392 / DSM 18658 / VKM B-2454 / MOB10)</name>
    <dbReference type="NCBI Taxonomy" id="886293"/>
    <lineage>
        <taxon>Bacteria</taxon>
        <taxon>Pseudomonadati</taxon>
        <taxon>Planctomycetota</taxon>
        <taxon>Planctomycetia</taxon>
        <taxon>Isosphaerales</taxon>
        <taxon>Isosphaeraceae</taxon>
        <taxon>Singulisphaera</taxon>
    </lineage>
</organism>
<dbReference type="KEGG" id="saci:Sinac_5464"/>
<dbReference type="Gene3D" id="3.40.50.2000">
    <property type="entry name" value="Glycogen Phosphorylase B"/>
    <property type="match status" value="2"/>
</dbReference>
<keyword evidence="2" id="KW-0808">Transferase</keyword>
<gene>
    <name evidence="2" type="ordered locus">Sinac_5464</name>
</gene>
<proteinExistence type="predicted"/>
<dbReference type="InterPro" id="IPR028098">
    <property type="entry name" value="Glyco_trans_4-like_N"/>
</dbReference>
<dbReference type="HOGENOM" id="CLU_009583_0_3_0"/>
<name>L0DLA5_SINAD</name>
<dbReference type="EMBL" id="CP003364">
    <property type="protein sequence ID" value="AGA29610.1"/>
    <property type="molecule type" value="Genomic_DNA"/>
</dbReference>
<dbReference type="Pfam" id="PF13439">
    <property type="entry name" value="Glyco_transf_4"/>
    <property type="match status" value="1"/>
</dbReference>
<feature type="domain" description="Glycosyltransferase subfamily 4-like N-terminal" evidence="1">
    <location>
        <begin position="18"/>
        <end position="176"/>
    </location>
</feature>
<accession>L0DLA5</accession>
<reference evidence="2 3" key="1">
    <citation type="submission" date="2012-02" db="EMBL/GenBank/DDBJ databases">
        <title>Complete sequence of chromosome of Singulisphaera acidiphila DSM 18658.</title>
        <authorList>
            <consortium name="US DOE Joint Genome Institute (JGI-PGF)"/>
            <person name="Lucas S."/>
            <person name="Copeland A."/>
            <person name="Lapidus A."/>
            <person name="Glavina del Rio T."/>
            <person name="Dalin E."/>
            <person name="Tice H."/>
            <person name="Bruce D."/>
            <person name="Goodwin L."/>
            <person name="Pitluck S."/>
            <person name="Peters L."/>
            <person name="Ovchinnikova G."/>
            <person name="Chertkov O."/>
            <person name="Kyrpides N."/>
            <person name="Mavromatis K."/>
            <person name="Ivanova N."/>
            <person name="Brettin T."/>
            <person name="Detter J.C."/>
            <person name="Han C."/>
            <person name="Larimer F."/>
            <person name="Land M."/>
            <person name="Hauser L."/>
            <person name="Markowitz V."/>
            <person name="Cheng J.-F."/>
            <person name="Hugenholtz P."/>
            <person name="Woyke T."/>
            <person name="Wu D."/>
            <person name="Tindall B."/>
            <person name="Pomrenke H."/>
            <person name="Brambilla E."/>
            <person name="Klenk H.-P."/>
            <person name="Eisen J.A."/>
        </authorList>
    </citation>
    <scope>NUCLEOTIDE SEQUENCE [LARGE SCALE GENOMIC DNA]</scope>
    <source>
        <strain evidence="3">ATCC BAA-1392 / DSM 18658 / VKM B-2454 / MOB10</strain>
    </source>
</reference>
<dbReference type="Pfam" id="PF13692">
    <property type="entry name" value="Glyco_trans_1_4"/>
    <property type="match status" value="1"/>
</dbReference>
<dbReference type="RefSeq" id="WP_015248711.1">
    <property type="nucleotide sequence ID" value="NC_019892.1"/>
</dbReference>
<dbReference type="STRING" id="886293.Sinac_5464"/>
<dbReference type="SUPFAM" id="SSF53756">
    <property type="entry name" value="UDP-Glycosyltransferase/glycogen phosphorylase"/>
    <property type="match status" value="1"/>
</dbReference>
<dbReference type="eggNOG" id="COG0438">
    <property type="taxonomic scope" value="Bacteria"/>
</dbReference>
<sequence>MTERSQPRVLHVVTRLGFGGLEVEILNLVSGLERLGFTQALCCLQDVGELADQLPSTVPVWSCAGGSGPGSVPLRASRIIREWRPDIIHVRNGWAWPDTTAAWLMALRRGRLVFSFHGWDRVGRLPKRRAFLYRQLARLTPALASISAETADRFADEAGIAPGRFAVLDSGIDVERFRPAEGRTPGGRLVLGCVSRLDPIKAHDVLIDAFVRALDGGARDLELRLLGDGPTRGDLERLVAERGLTDRVRFLGMRRDIAEQLREMDVFVLSSHREGRPISIMEAMASGLPVISTRVGSIPGLIGEGQAGLLVEPGDVEGLARAIMTLADDSEARSRFAVESRRLAVAGLSVDRMAEQYAAFYRKNARAF</sequence>
<evidence type="ECO:0000313" key="3">
    <source>
        <dbReference type="Proteomes" id="UP000010798"/>
    </source>
</evidence>
<dbReference type="AlphaFoldDB" id="L0DLA5"/>
<evidence type="ECO:0000313" key="2">
    <source>
        <dbReference type="EMBL" id="AGA29610.1"/>
    </source>
</evidence>
<dbReference type="OrthoDB" id="232381at2"/>
<dbReference type="PANTHER" id="PTHR12526">
    <property type="entry name" value="GLYCOSYLTRANSFERASE"/>
    <property type="match status" value="1"/>
</dbReference>
<protein>
    <submittedName>
        <fullName evidence="2">Glycosyltransferase</fullName>
    </submittedName>
</protein>
<dbReference type="GO" id="GO:0016757">
    <property type="term" value="F:glycosyltransferase activity"/>
    <property type="evidence" value="ECO:0007669"/>
    <property type="project" value="UniProtKB-ARBA"/>
</dbReference>
<evidence type="ECO:0000259" key="1">
    <source>
        <dbReference type="Pfam" id="PF13439"/>
    </source>
</evidence>
<keyword evidence="3" id="KW-1185">Reference proteome</keyword>
<dbReference type="Proteomes" id="UP000010798">
    <property type="component" value="Chromosome"/>
</dbReference>